<feature type="transmembrane region" description="Helical" evidence="1">
    <location>
        <begin position="20"/>
        <end position="42"/>
    </location>
</feature>
<evidence type="ECO:0000313" key="2">
    <source>
        <dbReference type="EMBL" id="RCW85318.1"/>
    </source>
</evidence>
<protein>
    <submittedName>
        <fullName evidence="2">Uncharacterized protein</fullName>
    </submittedName>
</protein>
<keyword evidence="1" id="KW-0472">Membrane</keyword>
<dbReference type="AlphaFoldDB" id="A0A368Z0I8"/>
<keyword evidence="1" id="KW-0812">Transmembrane</keyword>
<dbReference type="Proteomes" id="UP000253324">
    <property type="component" value="Unassembled WGS sequence"/>
</dbReference>
<keyword evidence="3" id="KW-1185">Reference proteome</keyword>
<dbReference type="EMBL" id="QPJM01000003">
    <property type="protein sequence ID" value="RCW85318.1"/>
    <property type="molecule type" value="Genomic_DNA"/>
</dbReference>
<accession>A0A368Z0I8</accession>
<comment type="caution">
    <text evidence="2">The sequence shown here is derived from an EMBL/GenBank/DDBJ whole genome shotgun (WGS) entry which is preliminary data.</text>
</comment>
<name>A0A368Z0I8_9HYPH</name>
<gene>
    <name evidence="2" type="ORF">C7476_103160</name>
</gene>
<evidence type="ECO:0000256" key="1">
    <source>
        <dbReference type="SAM" id="Phobius"/>
    </source>
</evidence>
<dbReference type="RefSeq" id="WP_245426201.1">
    <property type="nucleotide sequence ID" value="NZ_QPJM01000003.1"/>
</dbReference>
<organism evidence="2 3">
    <name type="scientific">Phyllobacterium bourgognense</name>
    <dbReference type="NCBI Taxonomy" id="314236"/>
    <lineage>
        <taxon>Bacteria</taxon>
        <taxon>Pseudomonadati</taxon>
        <taxon>Pseudomonadota</taxon>
        <taxon>Alphaproteobacteria</taxon>
        <taxon>Hyphomicrobiales</taxon>
        <taxon>Phyllobacteriaceae</taxon>
        <taxon>Phyllobacterium</taxon>
    </lineage>
</organism>
<feature type="transmembrane region" description="Helical" evidence="1">
    <location>
        <begin position="103"/>
        <end position="123"/>
    </location>
</feature>
<evidence type="ECO:0000313" key="3">
    <source>
        <dbReference type="Proteomes" id="UP000253324"/>
    </source>
</evidence>
<sequence>MDGSQLGGTIMIFGMTPFTLFHVILSLIGIVSGLIVLAGLIGSDRKESWTLIFLITTVATTVTGFLFPYSGFTPAIGVGIISLIFLIAAIAALYVYRLAGSWRWVYVVSAIVSLYLNCFVLVAQSFQKIPALNALAPTGSEPPFAIVQGVVLALFVIAGFLSLRRFHPAYA</sequence>
<feature type="transmembrane region" description="Helical" evidence="1">
    <location>
        <begin position="75"/>
        <end position="96"/>
    </location>
</feature>
<reference evidence="2 3" key="1">
    <citation type="submission" date="2018-07" db="EMBL/GenBank/DDBJ databases">
        <title>Genomic Encyclopedia of Type Strains, Phase III (KMG-III): the genomes of soil and plant-associated and newly described type strains.</title>
        <authorList>
            <person name="Whitman W."/>
        </authorList>
    </citation>
    <scope>NUCLEOTIDE SEQUENCE [LARGE SCALE GENOMIC DNA]</scope>
    <source>
        <strain evidence="2 3">31-25a</strain>
    </source>
</reference>
<feature type="transmembrane region" description="Helical" evidence="1">
    <location>
        <begin position="143"/>
        <end position="163"/>
    </location>
</feature>
<proteinExistence type="predicted"/>
<feature type="transmembrane region" description="Helical" evidence="1">
    <location>
        <begin position="49"/>
        <end position="69"/>
    </location>
</feature>
<keyword evidence="1" id="KW-1133">Transmembrane helix</keyword>